<proteinExistence type="inferred from homology"/>
<sequence length="389" mass="42611">MSAIFQNYARYPLTFVKGEGARLTDENGRVFLDFGCGISVVNLGHSHPHVTKAIQEQAATLIHTSNLYRNPLQEQLADRLSRCGFGGDVFFCNSGAEANEAALKLARIYTNKKYDGKRSRVLTLQNSFHGRTYMTLSATGQDKVKKGFEPIMECFTHIRGGDFGSFLNEVKKGDVGAIILEIVQGEGGLEMLPRDYLVEVSEYCAKYDILLILDEIQTGFGRTGDIFAYKHYGITPDIMTLAKGIANGVPMGAVMAKHEVAEYLSAGTHGSTFGGNYLACAAAHAVLDVMTEKGFMLQVREKGDWFLGKLAEIFHQTEVTVHGTALMSGVKVPGRQKEFIENCMKNGLIVIPAGNDVVRIYPPLTVTYEELEEGLALIRKSASEMGIGD</sequence>
<comment type="pathway">
    <text evidence="6">Amino-acid biosynthesis.</text>
</comment>
<dbReference type="PIRSF" id="PIRSF000521">
    <property type="entry name" value="Transaminase_4ab_Lys_Orn"/>
    <property type="match status" value="1"/>
</dbReference>
<dbReference type="Gene3D" id="3.90.1150.10">
    <property type="entry name" value="Aspartate Aminotransferase, domain 1"/>
    <property type="match status" value="1"/>
</dbReference>
<dbReference type="CDD" id="cd00610">
    <property type="entry name" value="OAT_like"/>
    <property type="match status" value="1"/>
</dbReference>
<dbReference type="PROSITE" id="PS00600">
    <property type="entry name" value="AA_TRANSFER_CLASS_3"/>
    <property type="match status" value="1"/>
</dbReference>
<evidence type="ECO:0000256" key="7">
    <source>
        <dbReference type="RuleBase" id="RU003560"/>
    </source>
</evidence>
<dbReference type="GO" id="GO:0008483">
    <property type="term" value="F:transaminase activity"/>
    <property type="evidence" value="ECO:0007669"/>
    <property type="project" value="UniProtKB-KW"/>
</dbReference>
<dbReference type="NCBIfam" id="NF002325">
    <property type="entry name" value="PRK01278.1"/>
    <property type="match status" value="1"/>
</dbReference>
<dbReference type="InterPro" id="IPR049704">
    <property type="entry name" value="Aminotrans_3_PPA_site"/>
</dbReference>
<dbReference type="GO" id="GO:0042802">
    <property type="term" value="F:identical protein binding"/>
    <property type="evidence" value="ECO:0007669"/>
    <property type="project" value="TreeGrafter"/>
</dbReference>
<dbReference type="InterPro" id="IPR004636">
    <property type="entry name" value="AcOrn/SuccOrn_fam"/>
</dbReference>
<dbReference type="OrthoDB" id="9807885at2"/>
<dbReference type="GO" id="GO:0006526">
    <property type="term" value="P:L-arginine biosynthetic process"/>
    <property type="evidence" value="ECO:0007669"/>
    <property type="project" value="UniProtKB-ARBA"/>
</dbReference>
<dbReference type="InterPro" id="IPR005814">
    <property type="entry name" value="Aminotrans_3"/>
</dbReference>
<dbReference type="PANTHER" id="PTHR11986">
    <property type="entry name" value="AMINOTRANSFERASE CLASS III"/>
    <property type="match status" value="1"/>
</dbReference>
<keyword evidence="5 7" id="KW-0663">Pyridoxal phosphate</keyword>
<protein>
    <submittedName>
        <fullName evidence="8">Acetylornithine aminotransferase</fullName>
    </submittedName>
</protein>
<evidence type="ECO:0000256" key="4">
    <source>
        <dbReference type="ARBA" id="ARBA00022679"/>
    </source>
</evidence>
<comment type="similarity">
    <text evidence="7">Belongs to the class-III pyridoxal-phosphate-dependent aminotransferase family.</text>
</comment>
<accession>A0A4R1K5R1</accession>
<name>A0A4R1K5R1_9BACT</name>
<dbReference type="Gene3D" id="3.40.640.10">
    <property type="entry name" value="Type I PLP-dependent aspartate aminotransferase-like (Major domain)"/>
    <property type="match status" value="1"/>
</dbReference>
<dbReference type="AlphaFoldDB" id="A0A4R1K5R1"/>
<dbReference type="Pfam" id="PF00202">
    <property type="entry name" value="Aminotran_3"/>
    <property type="match status" value="1"/>
</dbReference>
<comment type="caution">
    <text evidence="8">The sequence shown here is derived from an EMBL/GenBank/DDBJ whole genome shotgun (WGS) entry which is preliminary data.</text>
</comment>
<evidence type="ECO:0000256" key="6">
    <source>
        <dbReference type="ARBA" id="ARBA00029440"/>
    </source>
</evidence>
<dbReference type="NCBIfam" id="TIGR00707">
    <property type="entry name" value="argD"/>
    <property type="match status" value="1"/>
</dbReference>
<dbReference type="Proteomes" id="UP000294614">
    <property type="component" value="Unassembled WGS sequence"/>
</dbReference>
<evidence type="ECO:0000313" key="8">
    <source>
        <dbReference type="EMBL" id="TCK59538.1"/>
    </source>
</evidence>
<dbReference type="InterPro" id="IPR015422">
    <property type="entry name" value="PyrdxlP-dep_Trfase_small"/>
</dbReference>
<dbReference type="InterPro" id="IPR050103">
    <property type="entry name" value="Class-III_PLP-dep_AT"/>
</dbReference>
<dbReference type="GO" id="GO:0030170">
    <property type="term" value="F:pyridoxal phosphate binding"/>
    <property type="evidence" value="ECO:0007669"/>
    <property type="project" value="InterPro"/>
</dbReference>
<keyword evidence="9" id="KW-1185">Reference proteome</keyword>
<organism evidence="8 9">
    <name type="scientific">Seleniivibrio woodruffii</name>
    <dbReference type="NCBI Taxonomy" id="1078050"/>
    <lineage>
        <taxon>Bacteria</taxon>
        <taxon>Pseudomonadati</taxon>
        <taxon>Deferribacterota</taxon>
        <taxon>Deferribacteres</taxon>
        <taxon>Deferribacterales</taxon>
        <taxon>Geovibrionaceae</taxon>
        <taxon>Seleniivibrio</taxon>
    </lineage>
</organism>
<evidence type="ECO:0000256" key="5">
    <source>
        <dbReference type="ARBA" id="ARBA00022898"/>
    </source>
</evidence>
<evidence type="ECO:0000256" key="2">
    <source>
        <dbReference type="ARBA" id="ARBA00022576"/>
    </source>
</evidence>
<evidence type="ECO:0000256" key="1">
    <source>
        <dbReference type="ARBA" id="ARBA00001933"/>
    </source>
</evidence>
<gene>
    <name evidence="8" type="ORF">C8D98_2472</name>
</gene>
<evidence type="ECO:0000256" key="3">
    <source>
        <dbReference type="ARBA" id="ARBA00022605"/>
    </source>
</evidence>
<dbReference type="FunFam" id="3.40.640.10:FF:000004">
    <property type="entry name" value="Acetylornithine aminotransferase"/>
    <property type="match status" value="1"/>
</dbReference>
<dbReference type="InterPro" id="IPR015421">
    <property type="entry name" value="PyrdxlP-dep_Trfase_major"/>
</dbReference>
<dbReference type="EMBL" id="SMGG01000006">
    <property type="protein sequence ID" value="TCK59538.1"/>
    <property type="molecule type" value="Genomic_DNA"/>
</dbReference>
<dbReference type="InterPro" id="IPR015424">
    <property type="entry name" value="PyrdxlP-dep_Trfase"/>
</dbReference>
<dbReference type="PANTHER" id="PTHR11986:SF79">
    <property type="entry name" value="ACETYLORNITHINE AMINOTRANSFERASE, MITOCHONDRIAL"/>
    <property type="match status" value="1"/>
</dbReference>
<dbReference type="SUPFAM" id="SSF53383">
    <property type="entry name" value="PLP-dependent transferases"/>
    <property type="match status" value="1"/>
</dbReference>
<dbReference type="RefSeq" id="WP_132874445.1">
    <property type="nucleotide sequence ID" value="NZ_JBLJBI010000159.1"/>
</dbReference>
<keyword evidence="2 8" id="KW-0032">Aminotransferase</keyword>
<keyword evidence="3" id="KW-0028">Amino-acid biosynthesis</keyword>
<keyword evidence="4 8" id="KW-0808">Transferase</keyword>
<evidence type="ECO:0000313" key="9">
    <source>
        <dbReference type="Proteomes" id="UP000294614"/>
    </source>
</evidence>
<reference evidence="8 9" key="1">
    <citation type="submission" date="2019-03" db="EMBL/GenBank/DDBJ databases">
        <title>Genomic Encyclopedia of Type Strains, Phase IV (KMG-IV): sequencing the most valuable type-strain genomes for metagenomic binning, comparative biology and taxonomic classification.</title>
        <authorList>
            <person name="Goeker M."/>
        </authorList>
    </citation>
    <scope>NUCLEOTIDE SEQUENCE [LARGE SCALE GENOMIC DNA]</scope>
    <source>
        <strain evidence="8 9">DSM 24984</strain>
    </source>
</reference>
<comment type="cofactor">
    <cofactor evidence="1">
        <name>pyridoxal 5'-phosphate</name>
        <dbReference type="ChEBI" id="CHEBI:597326"/>
    </cofactor>
</comment>